<feature type="compositionally biased region" description="Polar residues" evidence="1">
    <location>
        <begin position="58"/>
        <end position="72"/>
    </location>
</feature>
<reference evidence="2" key="1">
    <citation type="submission" date="2020-08" db="EMBL/GenBank/DDBJ databases">
        <title>Multicomponent nature underlies the extraordinary mechanical properties of spider dragline silk.</title>
        <authorList>
            <person name="Kono N."/>
            <person name="Nakamura H."/>
            <person name="Mori M."/>
            <person name="Yoshida Y."/>
            <person name="Ohtoshi R."/>
            <person name="Malay A.D."/>
            <person name="Moran D.A.P."/>
            <person name="Tomita M."/>
            <person name="Numata K."/>
            <person name="Arakawa K."/>
        </authorList>
    </citation>
    <scope>NUCLEOTIDE SEQUENCE</scope>
</reference>
<accession>A0A8X6WFU7</accession>
<name>A0A8X6WFU7_TRICX</name>
<keyword evidence="3" id="KW-1185">Reference proteome</keyword>
<organism evidence="2 3">
    <name type="scientific">Trichonephila clavipes</name>
    <name type="common">Golden silk orbweaver</name>
    <name type="synonym">Nephila clavipes</name>
    <dbReference type="NCBI Taxonomy" id="2585209"/>
    <lineage>
        <taxon>Eukaryota</taxon>
        <taxon>Metazoa</taxon>
        <taxon>Ecdysozoa</taxon>
        <taxon>Arthropoda</taxon>
        <taxon>Chelicerata</taxon>
        <taxon>Arachnida</taxon>
        <taxon>Araneae</taxon>
        <taxon>Araneomorphae</taxon>
        <taxon>Entelegynae</taxon>
        <taxon>Araneoidea</taxon>
        <taxon>Nephilidae</taxon>
        <taxon>Trichonephila</taxon>
    </lineage>
</organism>
<dbReference type="AlphaFoldDB" id="A0A8X6WFU7"/>
<gene>
    <name evidence="2" type="ORF">TNCV_2504711</name>
</gene>
<protein>
    <submittedName>
        <fullName evidence="2">Uncharacterized protein</fullName>
    </submittedName>
</protein>
<evidence type="ECO:0000313" key="3">
    <source>
        <dbReference type="Proteomes" id="UP000887159"/>
    </source>
</evidence>
<proteinExistence type="predicted"/>
<dbReference type="Proteomes" id="UP000887159">
    <property type="component" value="Unassembled WGS sequence"/>
</dbReference>
<evidence type="ECO:0000256" key="1">
    <source>
        <dbReference type="SAM" id="MobiDB-lite"/>
    </source>
</evidence>
<comment type="caution">
    <text evidence="2">The sequence shown here is derived from an EMBL/GenBank/DDBJ whole genome shotgun (WGS) entry which is preliminary data.</text>
</comment>
<evidence type="ECO:0000313" key="2">
    <source>
        <dbReference type="EMBL" id="GFY34168.1"/>
    </source>
</evidence>
<sequence>MRLNSYFKLPSSPEIATPSNSNQLLISDRTTLFRLTDDIKVKQRFTLSPGNHHETHHATTQVTSLHTDSQSRVGHVPSHLRRGPPFLKRIKAKPNFSQSPDVTRVALGGVERLLICSPSVTRESIGYTQIYRL</sequence>
<feature type="region of interest" description="Disordered" evidence="1">
    <location>
        <begin position="48"/>
        <end position="82"/>
    </location>
</feature>
<dbReference type="EMBL" id="BMAU01021422">
    <property type="protein sequence ID" value="GFY34168.1"/>
    <property type="molecule type" value="Genomic_DNA"/>
</dbReference>